<dbReference type="Pfam" id="PF01899">
    <property type="entry name" value="MNHE"/>
    <property type="match status" value="1"/>
</dbReference>
<dbReference type="PANTHER" id="PTHR34584">
    <property type="entry name" value="NA(+)/H(+) ANTIPORTER SUBUNIT E1"/>
    <property type="match status" value="1"/>
</dbReference>
<dbReference type="Proteomes" id="UP001596143">
    <property type="component" value="Unassembled WGS sequence"/>
</dbReference>
<keyword evidence="7 8" id="KW-0472">Membrane</keyword>
<name>A0ABW0U6Y4_9BACI</name>
<dbReference type="RefSeq" id="WP_333723950.1">
    <property type="nucleotide sequence ID" value="NZ_JBHSPF010000055.1"/>
</dbReference>
<keyword evidence="3" id="KW-0050">Antiport</keyword>
<evidence type="ECO:0000313" key="9">
    <source>
        <dbReference type="EMBL" id="MFC5629173.1"/>
    </source>
</evidence>
<keyword evidence="5 8" id="KW-0812">Transmembrane</keyword>
<organism evidence="9 10">
    <name type="scientific">Aliibacillus thermotolerans</name>
    <dbReference type="NCBI Taxonomy" id="1834418"/>
    <lineage>
        <taxon>Bacteria</taxon>
        <taxon>Bacillati</taxon>
        <taxon>Bacillota</taxon>
        <taxon>Bacilli</taxon>
        <taxon>Bacillales</taxon>
        <taxon>Bacillaceae</taxon>
        <taxon>Aliibacillus</taxon>
    </lineage>
</organism>
<dbReference type="EMBL" id="JBHSPF010000055">
    <property type="protein sequence ID" value="MFC5629173.1"/>
    <property type="molecule type" value="Genomic_DNA"/>
</dbReference>
<comment type="subcellular location">
    <subcellularLocation>
        <location evidence="1">Cell membrane</location>
        <topology evidence="1">Multi-pass membrane protein</topology>
    </subcellularLocation>
</comment>
<evidence type="ECO:0000256" key="7">
    <source>
        <dbReference type="ARBA" id="ARBA00023136"/>
    </source>
</evidence>
<sequence>MTLLAVQILFNFIIAIIWMFLHDAWNALTFISGYFIGFLFIFALRRFFPTRFYGYTVIAVVKLVFLFISELISSSILVAKQVTRPTINVTPGIFKVHTNLESDWEITLLSSLITLTPGSVVIEIAMEEKVLFIHAMDIPESEALVLKAQEKFERAIMEVTR</sequence>
<feature type="transmembrane region" description="Helical" evidence="8">
    <location>
        <begin position="27"/>
        <end position="45"/>
    </location>
</feature>
<gene>
    <name evidence="9" type="ORF">ACFPTR_09890</name>
</gene>
<comment type="similarity">
    <text evidence="2">Belongs to the CPA3 antiporters (TC 2.A.63) subunit E family.</text>
</comment>
<keyword evidence="6 8" id="KW-1133">Transmembrane helix</keyword>
<evidence type="ECO:0000256" key="5">
    <source>
        <dbReference type="ARBA" id="ARBA00022692"/>
    </source>
</evidence>
<reference evidence="10" key="1">
    <citation type="journal article" date="2019" name="Int. J. Syst. Evol. Microbiol.">
        <title>The Global Catalogue of Microorganisms (GCM) 10K type strain sequencing project: providing services to taxonomists for standard genome sequencing and annotation.</title>
        <authorList>
            <consortium name="The Broad Institute Genomics Platform"/>
            <consortium name="The Broad Institute Genome Sequencing Center for Infectious Disease"/>
            <person name="Wu L."/>
            <person name="Ma J."/>
        </authorList>
    </citation>
    <scope>NUCLEOTIDE SEQUENCE [LARGE SCALE GENOMIC DNA]</scope>
    <source>
        <strain evidence="10">CGMCC 1.15790</strain>
    </source>
</reference>
<dbReference type="PIRSF" id="PIRSF019239">
    <property type="entry name" value="MrpE"/>
    <property type="match status" value="1"/>
</dbReference>
<feature type="transmembrane region" description="Helical" evidence="8">
    <location>
        <begin position="5"/>
        <end position="21"/>
    </location>
</feature>
<evidence type="ECO:0000256" key="4">
    <source>
        <dbReference type="ARBA" id="ARBA00022475"/>
    </source>
</evidence>
<accession>A0ABW0U6Y4</accession>
<evidence type="ECO:0000256" key="2">
    <source>
        <dbReference type="ARBA" id="ARBA00006228"/>
    </source>
</evidence>
<dbReference type="InterPro" id="IPR002758">
    <property type="entry name" value="Cation_antiport_E"/>
</dbReference>
<comment type="caution">
    <text evidence="9">The sequence shown here is derived from an EMBL/GenBank/DDBJ whole genome shotgun (WGS) entry which is preliminary data.</text>
</comment>
<feature type="transmembrane region" description="Helical" evidence="8">
    <location>
        <begin position="52"/>
        <end position="72"/>
    </location>
</feature>
<dbReference type="PANTHER" id="PTHR34584:SF1">
    <property type="entry name" value="NA(+)_H(+) ANTIPORTER SUBUNIT E1"/>
    <property type="match status" value="1"/>
</dbReference>
<proteinExistence type="inferred from homology"/>
<evidence type="ECO:0000256" key="1">
    <source>
        <dbReference type="ARBA" id="ARBA00004651"/>
    </source>
</evidence>
<evidence type="ECO:0000256" key="3">
    <source>
        <dbReference type="ARBA" id="ARBA00022449"/>
    </source>
</evidence>
<evidence type="ECO:0000256" key="6">
    <source>
        <dbReference type="ARBA" id="ARBA00022989"/>
    </source>
</evidence>
<evidence type="ECO:0000313" key="10">
    <source>
        <dbReference type="Proteomes" id="UP001596143"/>
    </source>
</evidence>
<protein>
    <submittedName>
        <fullName evidence="9">Na+/H+ antiporter subunit E</fullName>
    </submittedName>
</protein>
<keyword evidence="3" id="KW-0813">Transport</keyword>
<keyword evidence="10" id="KW-1185">Reference proteome</keyword>
<keyword evidence="4" id="KW-1003">Cell membrane</keyword>
<evidence type="ECO:0000256" key="8">
    <source>
        <dbReference type="SAM" id="Phobius"/>
    </source>
</evidence>